<dbReference type="KEGG" id="nvn:NVIE_024960"/>
<dbReference type="EMBL" id="CP007536">
    <property type="protein sequence ID" value="AIC16763.1"/>
    <property type="molecule type" value="Genomic_DNA"/>
</dbReference>
<dbReference type="AlphaFoldDB" id="A0A060HMP1"/>
<protein>
    <submittedName>
        <fullName evidence="1">Uncharacterized protein</fullName>
    </submittedName>
</protein>
<dbReference type="Proteomes" id="UP000027093">
    <property type="component" value="Chromosome"/>
</dbReference>
<dbReference type="InterPro" id="IPR037914">
    <property type="entry name" value="SpoVT-AbrB_sf"/>
</dbReference>
<proteinExistence type="predicted"/>
<gene>
    <name evidence="1" type="ORF">NVIE_024960</name>
</gene>
<dbReference type="SUPFAM" id="SSF89447">
    <property type="entry name" value="AbrB/MazE/MraZ-like"/>
    <property type="match status" value="1"/>
</dbReference>
<reference evidence="1 2" key="1">
    <citation type="journal article" date="2014" name="Int. J. Syst. Evol. Microbiol.">
        <title>Nitrososphaera viennensis gen. nov., sp. nov., an aerobic and mesophilic, ammonia-oxidizing archaeon from soil and a member of the archaeal phylum Thaumarchaeota.</title>
        <authorList>
            <person name="Stieglmeier M."/>
            <person name="Klingl A."/>
            <person name="Alves R.J."/>
            <person name="Rittmann S.K."/>
            <person name="Melcher M."/>
            <person name="Leisch N."/>
            <person name="Schleper C."/>
        </authorList>
    </citation>
    <scope>NUCLEOTIDE SEQUENCE [LARGE SCALE GENOMIC DNA]</scope>
    <source>
        <strain evidence="1">EN76</strain>
    </source>
</reference>
<keyword evidence="2" id="KW-1185">Reference proteome</keyword>
<name>A0A060HMP1_9ARCH</name>
<evidence type="ECO:0000313" key="2">
    <source>
        <dbReference type="Proteomes" id="UP000027093"/>
    </source>
</evidence>
<dbReference type="Gene3D" id="2.10.260.10">
    <property type="match status" value="1"/>
</dbReference>
<evidence type="ECO:0000313" key="1">
    <source>
        <dbReference type="EMBL" id="AIC16763.1"/>
    </source>
</evidence>
<dbReference type="HOGENOM" id="CLU_199471_0_0_2"/>
<sequence length="75" mass="9047">MVPYWSVMVKGEKGIVKLQKRFAYTYNDKDHFKYVVTIPEEIVNELGWKEKQELEPKVEDHKLVFKERSQAPKRH</sequence>
<dbReference type="STRING" id="926571.NVIE_024960"/>
<organism evidence="1 2">
    <name type="scientific">Nitrososphaera viennensis EN76</name>
    <dbReference type="NCBI Taxonomy" id="926571"/>
    <lineage>
        <taxon>Archaea</taxon>
        <taxon>Nitrososphaerota</taxon>
        <taxon>Nitrososphaeria</taxon>
        <taxon>Nitrososphaerales</taxon>
        <taxon>Nitrososphaeraceae</taxon>
        <taxon>Nitrososphaera</taxon>
    </lineage>
</organism>
<accession>A0A060HMP1</accession>